<accession>A0A6A7C904</accession>
<proteinExistence type="predicted"/>
<feature type="region of interest" description="Disordered" evidence="1">
    <location>
        <begin position="159"/>
        <end position="204"/>
    </location>
</feature>
<keyword evidence="2" id="KW-0812">Transmembrane</keyword>
<sequence length="204" mass="22575">MALSGWGAFLVVLLVLAVFAGAGYVVYAHLRARRLGLPPPSFNPFKQQRGGSTYRPPAPAPGGIQGWVNSKLRAWRNRRTAGGAYEGTALGVGGQRREFGPIDGDETWNTRIDHEADAYYEEQELGLTDPDHSLYAGGGYRERGRGQEQLDARYDEEMNRHNPFGAGAEESNIGVRGVSPRPMENKKVPEESPTERRSMFRENV</sequence>
<evidence type="ECO:0000256" key="2">
    <source>
        <dbReference type="SAM" id="Phobius"/>
    </source>
</evidence>
<evidence type="ECO:0008006" key="5">
    <source>
        <dbReference type="Google" id="ProtNLM"/>
    </source>
</evidence>
<dbReference type="Proteomes" id="UP000799421">
    <property type="component" value="Unassembled WGS sequence"/>
</dbReference>
<dbReference type="OrthoDB" id="5414285at2759"/>
<evidence type="ECO:0000256" key="1">
    <source>
        <dbReference type="SAM" id="MobiDB-lite"/>
    </source>
</evidence>
<keyword evidence="4" id="KW-1185">Reference proteome</keyword>
<protein>
    <recommendedName>
        <fullName evidence="5">Acid phosphatase-like protein</fullName>
    </recommendedName>
</protein>
<evidence type="ECO:0000313" key="3">
    <source>
        <dbReference type="EMBL" id="KAF2863893.1"/>
    </source>
</evidence>
<keyword evidence="2" id="KW-0472">Membrane</keyword>
<reference evidence="3" key="1">
    <citation type="journal article" date="2020" name="Stud. Mycol.">
        <title>101 Dothideomycetes genomes: a test case for predicting lifestyles and emergence of pathogens.</title>
        <authorList>
            <person name="Haridas S."/>
            <person name="Albert R."/>
            <person name="Binder M."/>
            <person name="Bloem J."/>
            <person name="Labutti K."/>
            <person name="Salamov A."/>
            <person name="Andreopoulos B."/>
            <person name="Baker S."/>
            <person name="Barry K."/>
            <person name="Bills G."/>
            <person name="Bluhm B."/>
            <person name="Cannon C."/>
            <person name="Castanera R."/>
            <person name="Culley D."/>
            <person name="Daum C."/>
            <person name="Ezra D."/>
            <person name="Gonzalez J."/>
            <person name="Henrissat B."/>
            <person name="Kuo A."/>
            <person name="Liang C."/>
            <person name="Lipzen A."/>
            <person name="Lutzoni F."/>
            <person name="Magnuson J."/>
            <person name="Mondo S."/>
            <person name="Nolan M."/>
            <person name="Ohm R."/>
            <person name="Pangilinan J."/>
            <person name="Park H.-J."/>
            <person name="Ramirez L."/>
            <person name="Alfaro M."/>
            <person name="Sun H."/>
            <person name="Tritt A."/>
            <person name="Yoshinaga Y."/>
            <person name="Zwiers L.-H."/>
            <person name="Turgeon B."/>
            <person name="Goodwin S."/>
            <person name="Spatafora J."/>
            <person name="Crous P."/>
            <person name="Grigoriev I."/>
        </authorList>
    </citation>
    <scope>NUCLEOTIDE SEQUENCE</scope>
    <source>
        <strain evidence="3">CBS 480.64</strain>
    </source>
</reference>
<keyword evidence="2" id="KW-1133">Transmembrane helix</keyword>
<dbReference type="EMBL" id="MU005959">
    <property type="protein sequence ID" value="KAF2863893.1"/>
    <property type="molecule type" value="Genomic_DNA"/>
</dbReference>
<feature type="compositionally biased region" description="Basic and acidic residues" evidence="1">
    <location>
        <begin position="183"/>
        <end position="204"/>
    </location>
</feature>
<feature type="transmembrane region" description="Helical" evidence="2">
    <location>
        <begin position="6"/>
        <end position="27"/>
    </location>
</feature>
<name>A0A6A7C904_9PEZI</name>
<gene>
    <name evidence="3" type="ORF">K470DRAFT_274359</name>
</gene>
<dbReference type="AlphaFoldDB" id="A0A6A7C904"/>
<evidence type="ECO:0000313" key="4">
    <source>
        <dbReference type="Proteomes" id="UP000799421"/>
    </source>
</evidence>
<organism evidence="3 4">
    <name type="scientific">Piedraia hortae CBS 480.64</name>
    <dbReference type="NCBI Taxonomy" id="1314780"/>
    <lineage>
        <taxon>Eukaryota</taxon>
        <taxon>Fungi</taxon>
        <taxon>Dikarya</taxon>
        <taxon>Ascomycota</taxon>
        <taxon>Pezizomycotina</taxon>
        <taxon>Dothideomycetes</taxon>
        <taxon>Dothideomycetidae</taxon>
        <taxon>Capnodiales</taxon>
        <taxon>Piedraiaceae</taxon>
        <taxon>Piedraia</taxon>
    </lineage>
</organism>